<dbReference type="PROSITE" id="PS00815">
    <property type="entry name" value="AIPM_HOMOCIT_SYNTH_1"/>
    <property type="match status" value="1"/>
</dbReference>
<dbReference type="InterPro" id="IPR013785">
    <property type="entry name" value="Aldolase_TIM"/>
</dbReference>
<reference evidence="8 10" key="1">
    <citation type="submission" date="2017-10" db="EMBL/GenBank/DDBJ databases">
        <title>Genomics of the genus Arcobacter.</title>
        <authorList>
            <person name="Perez-Cataluna A."/>
            <person name="Figueras M.J."/>
        </authorList>
    </citation>
    <scope>NUCLEOTIDE SEQUENCE [LARGE SCALE GENOMIC DNA]</scope>
    <source>
        <strain evidence="8 10">LMG 25534</strain>
    </source>
</reference>
<dbReference type="InterPro" id="IPR054692">
    <property type="entry name" value="LeuA-like_post-cat"/>
</dbReference>
<dbReference type="Gene3D" id="3.30.160.270">
    <property type="match status" value="1"/>
</dbReference>
<evidence type="ECO:0000256" key="3">
    <source>
        <dbReference type="ARBA" id="ARBA00012973"/>
    </source>
</evidence>
<dbReference type="EC" id="2.3.3.13" evidence="3"/>
<keyword evidence="10" id="KW-1185">Reference proteome</keyword>
<evidence type="ECO:0000313" key="8">
    <source>
        <dbReference type="EMBL" id="RXJ93016.1"/>
    </source>
</evidence>
<dbReference type="AlphaFoldDB" id="A0AAD0QJ01"/>
<dbReference type="NCBIfam" id="NF002991">
    <property type="entry name" value="PRK03739.1"/>
    <property type="match status" value="1"/>
</dbReference>
<dbReference type="GO" id="GO:0019752">
    <property type="term" value="P:carboxylic acid metabolic process"/>
    <property type="evidence" value="ECO:0007669"/>
    <property type="project" value="InterPro"/>
</dbReference>
<dbReference type="Proteomes" id="UP000254504">
    <property type="component" value="Chromosome"/>
</dbReference>
<dbReference type="GO" id="GO:0003852">
    <property type="term" value="F:2-isopropylmalate synthase activity"/>
    <property type="evidence" value="ECO:0007669"/>
    <property type="project" value="UniProtKB-EC"/>
</dbReference>
<sequence length="441" mass="50535">MSFKKYKQYPIVKNFKREWADKTITKAPIYCSVDLRDGNQALINPLTVEQKLEYFKALVKMGFKQIEVSYPSASDTDFNFTRKLIEEDLVPDDVAIQILIPSKKEWIKKSVEAMKDVKNGIFHLYNPTNEFQRRVVFQKSDDEIIQMAVEAMQYLGELTKDFEGKVTYQYSPESFSQTDLEFAVKICNEVIDVVKPTIDKKMIINLPNTLEACTANVYADRIEWMCKNLNYREALIISVHPHNDRGTSVASAELAVLAGAQKVEGTLFGNGERAGNLDIINFAFNIYSQGIDPKLDLSIIDEVKDMYEDKTGILVHPRHPFVGDMIFTAFSGGHQDAIKKGIDFYRQTNSKIWNVPYLPIDPKDIKRGYEKVIRVNSQSGKGGVSFIISEFLGVNINKDEAIKFGLVIKEESDRLKRELKRDEIIELYKKHISEQNEAFYN</sequence>
<evidence type="ECO:0000256" key="5">
    <source>
        <dbReference type="RuleBase" id="RU003523"/>
    </source>
</evidence>
<dbReference type="PANTHER" id="PTHR46911">
    <property type="match status" value="1"/>
</dbReference>
<dbReference type="EMBL" id="CP031367">
    <property type="protein sequence ID" value="AXK48308.1"/>
    <property type="molecule type" value="Genomic_DNA"/>
</dbReference>
<dbReference type="InterPro" id="IPR039371">
    <property type="entry name" value="LeuA_N_DRE-TIM"/>
</dbReference>
<evidence type="ECO:0000259" key="6">
    <source>
        <dbReference type="PROSITE" id="PS50991"/>
    </source>
</evidence>
<keyword evidence="4 5" id="KW-0808">Transferase</keyword>
<dbReference type="KEGG" id="atp:ATR_0424"/>
<organism evidence="7 9">
    <name type="scientific">Aliarcobacter trophiarum LMG 25534</name>
    <dbReference type="NCBI Taxonomy" id="1032241"/>
    <lineage>
        <taxon>Bacteria</taxon>
        <taxon>Pseudomonadati</taxon>
        <taxon>Campylobacterota</taxon>
        <taxon>Epsilonproteobacteria</taxon>
        <taxon>Campylobacterales</taxon>
        <taxon>Arcobacteraceae</taxon>
        <taxon>Aliarcobacter</taxon>
    </lineage>
</organism>
<dbReference type="CDD" id="cd07942">
    <property type="entry name" value="DRE_TIM_LeuA"/>
    <property type="match status" value="1"/>
</dbReference>
<dbReference type="Proteomes" id="UP000289132">
    <property type="component" value="Unassembled WGS sequence"/>
</dbReference>
<evidence type="ECO:0000313" key="7">
    <source>
        <dbReference type="EMBL" id="AXK48308.1"/>
    </source>
</evidence>
<dbReference type="Gene3D" id="3.20.20.70">
    <property type="entry name" value="Aldolase class I"/>
    <property type="match status" value="1"/>
</dbReference>
<dbReference type="InterPro" id="IPR002034">
    <property type="entry name" value="AIPM/Hcit_synth_CS"/>
</dbReference>
<dbReference type="PROSITE" id="PS50991">
    <property type="entry name" value="PYR_CT"/>
    <property type="match status" value="1"/>
</dbReference>
<protein>
    <recommendedName>
        <fullName evidence="3">2-isopropylmalate synthase</fullName>
        <ecNumber evidence="3">2.3.3.13</ecNumber>
    </recommendedName>
</protein>
<comment type="similarity">
    <text evidence="2">Belongs to the alpha-IPM synthase/homocitrate synthase family. LeuA type 2 subfamily.</text>
</comment>
<evidence type="ECO:0000256" key="1">
    <source>
        <dbReference type="ARBA" id="ARBA00000064"/>
    </source>
</evidence>
<evidence type="ECO:0000313" key="10">
    <source>
        <dbReference type="Proteomes" id="UP000289132"/>
    </source>
</evidence>
<gene>
    <name evidence="7" type="primary">leuAII</name>
    <name evidence="7" type="ORF">ATR_0424</name>
    <name evidence="8" type="ORF">CRU87_00590</name>
</gene>
<dbReference type="RefSeq" id="WP_115427850.1">
    <property type="nucleotide sequence ID" value="NZ_CP031367.1"/>
</dbReference>
<dbReference type="PROSITE" id="PS00816">
    <property type="entry name" value="AIPM_HOMOCIT_SYNTH_2"/>
    <property type="match status" value="1"/>
</dbReference>
<keyword evidence="7" id="KW-0012">Acyltransferase</keyword>
<accession>A0AAD0QJ01</accession>
<dbReference type="PANTHER" id="PTHR46911:SF1">
    <property type="entry name" value="2-ISOPROPYLMALATE SYNTHASE"/>
    <property type="match status" value="1"/>
</dbReference>
<comment type="catalytic activity">
    <reaction evidence="1">
        <text>3-methyl-2-oxobutanoate + acetyl-CoA + H2O = (2S)-2-isopropylmalate + CoA + H(+)</text>
        <dbReference type="Rhea" id="RHEA:21524"/>
        <dbReference type="ChEBI" id="CHEBI:1178"/>
        <dbReference type="ChEBI" id="CHEBI:11851"/>
        <dbReference type="ChEBI" id="CHEBI:15377"/>
        <dbReference type="ChEBI" id="CHEBI:15378"/>
        <dbReference type="ChEBI" id="CHEBI:57287"/>
        <dbReference type="ChEBI" id="CHEBI:57288"/>
        <dbReference type="EC" id="2.3.3.13"/>
    </reaction>
</comment>
<dbReference type="InterPro" id="IPR000891">
    <property type="entry name" value="PYR_CT"/>
</dbReference>
<evidence type="ECO:0000256" key="2">
    <source>
        <dbReference type="ARBA" id="ARBA00009767"/>
    </source>
</evidence>
<dbReference type="SUPFAM" id="SSF51569">
    <property type="entry name" value="Aldolase"/>
    <property type="match status" value="1"/>
</dbReference>
<dbReference type="Pfam" id="PF22615">
    <property type="entry name" value="IPMS_D2"/>
    <property type="match status" value="1"/>
</dbReference>
<reference evidence="7 9" key="2">
    <citation type="submission" date="2018-07" db="EMBL/GenBank/DDBJ databases">
        <title>Complete genome of the Arcobacter trophiarum type strain LMG 25534.</title>
        <authorList>
            <person name="Miller W.G."/>
            <person name="Yee E."/>
        </authorList>
    </citation>
    <scope>NUCLEOTIDE SEQUENCE [LARGE SCALE GENOMIC DNA]</scope>
    <source>
        <strain evidence="7 9">LMG 25534</strain>
    </source>
</reference>
<evidence type="ECO:0000313" key="9">
    <source>
        <dbReference type="Proteomes" id="UP000254504"/>
    </source>
</evidence>
<dbReference type="EMBL" id="PDKD01000001">
    <property type="protein sequence ID" value="RXJ93016.1"/>
    <property type="molecule type" value="Genomic_DNA"/>
</dbReference>
<dbReference type="InterPro" id="IPR036230">
    <property type="entry name" value="LeuA_allosteric_dom_sf"/>
</dbReference>
<proteinExistence type="inferred from homology"/>
<evidence type="ECO:0000256" key="4">
    <source>
        <dbReference type="ARBA" id="ARBA00022679"/>
    </source>
</evidence>
<dbReference type="Pfam" id="PF00682">
    <property type="entry name" value="HMGL-like"/>
    <property type="match status" value="1"/>
</dbReference>
<feature type="domain" description="Pyruvate carboxyltransferase" evidence="6">
    <location>
        <begin position="28"/>
        <end position="301"/>
    </location>
</feature>
<name>A0AAD0QJ01_9BACT</name>